<keyword evidence="1" id="KW-0732">Signal</keyword>
<gene>
    <name evidence="2" type="ORF">BO97DRAFT_92870</name>
</gene>
<evidence type="ECO:0008006" key="4">
    <source>
        <dbReference type="Google" id="ProtNLM"/>
    </source>
</evidence>
<evidence type="ECO:0000256" key="1">
    <source>
        <dbReference type="SAM" id="SignalP"/>
    </source>
</evidence>
<dbReference type="VEuPathDB" id="FungiDB:BO97DRAFT_92870"/>
<dbReference type="RefSeq" id="XP_025550834.1">
    <property type="nucleotide sequence ID" value="XM_025701143.1"/>
</dbReference>
<dbReference type="AlphaFoldDB" id="A0A395HV51"/>
<dbReference type="GeneID" id="37205432"/>
<evidence type="ECO:0000313" key="2">
    <source>
        <dbReference type="EMBL" id="RAL11680.1"/>
    </source>
</evidence>
<feature type="signal peptide" evidence="1">
    <location>
        <begin position="1"/>
        <end position="18"/>
    </location>
</feature>
<name>A0A395HV51_ASPHC</name>
<dbReference type="Proteomes" id="UP000248961">
    <property type="component" value="Unassembled WGS sequence"/>
</dbReference>
<evidence type="ECO:0000313" key="3">
    <source>
        <dbReference type="Proteomes" id="UP000248961"/>
    </source>
</evidence>
<feature type="chain" id="PRO_5017292071" description="Secreted protein" evidence="1">
    <location>
        <begin position="19"/>
        <end position="70"/>
    </location>
</feature>
<protein>
    <recommendedName>
        <fullName evidence="4">Secreted protein</fullName>
    </recommendedName>
</protein>
<dbReference type="EMBL" id="KZ824287">
    <property type="protein sequence ID" value="RAL11680.1"/>
    <property type="molecule type" value="Genomic_DNA"/>
</dbReference>
<accession>A0A395HV51</accession>
<sequence>MKRVTPFLLLSLYLPVRTTLLRNWTEEGGRPRFLMKLVGGFERWGPDISRLADDGRPDHRHMNVRVLQAE</sequence>
<reference evidence="2 3" key="1">
    <citation type="submission" date="2018-02" db="EMBL/GenBank/DDBJ databases">
        <title>The genomes of Aspergillus section Nigri reveals drivers in fungal speciation.</title>
        <authorList>
            <consortium name="DOE Joint Genome Institute"/>
            <person name="Vesth T.C."/>
            <person name="Nybo J."/>
            <person name="Theobald S."/>
            <person name="Brandl J."/>
            <person name="Frisvad J.C."/>
            <person name="Nielsen K.F."/>
            <person name="Lyhne E.K."/>
            <person name="Kogle M.E."/>
            <person name="Kuo A."/>
            <person name="Riley R."/>
            <person name="Clum A."/>
            <person name="Nolan M."/>
            <person name="Lipzen A."/>
            <person name="Salamov A."/>
            <person name="Henrissat B."/>
            <person name="Wiebenga A."/>
            <person name="De vries R.P."/>
            <person name="Grigoriev I.V."/>
            <person name="Mortensen U.H."/>
            <person name="Andersen M.R."/>
            <person name="Baker S.E."/>
        </authorList>
    </citation>
    <scope>NUCLEOTIDE SEQUENCE [LARGE SCALE GENOMIC DNA]</scope>
    <source>
        <strain evidence="2 3">CBS 101889</strain>
    </source>
</reference>
<keyword evidence="3" id="KW-1185">Reference proteome</keyword>
<organism evidence="2 3">
    <name type="scientific">Aspergillus homomorphus (strain CBS 101889)</name>
    <dbReference type="NCBI Taxonomy" id="1450537"/>
    <lineage>
        <taxon>Eukaryota</taxon>
        <taxon>Fungi</taxon>
        <taxon>Dikarya</taxon>
        <taxon>Ascomycota</taxon>
        <taxon>Pezizomycotina</taxon>
        <taxon>Eurotiomycetes</taxon>
        <taxon>Eurotiomycetidae</taxon>
        <taxon>Eurotiales</taxon>
        <taxon>Aspergillaceae</taxon>
        <taxon>Aspergillus</taxon>
        <taxon>Aspergillus subgen. Circumdati</taxon>
    </lineage>
</organism>
<proteinExistence type="predicted"/>